<reference evidence="1 2" key="1">
    <citation type="submission" date="2014-04" db="EMBL/GenBank/DDBJ databases">
        <authorList>
            <consortium name="DOE Joint Genome Institute"/>
            <person name="Kuo A."/>
            <person name="Kohler A."/>
            <person name="Nagy L.G."/>
            <person name="Floudas D."/>
            <person name="Copeland A."/>
            <person name="Barry K.W."/>
            <person name="Cichocki N."/>
            <person name="Veneault-Fourrey C."/>
            <person name="LaButti K."/>
            <person name="Lindquist E.A."/>
            <person name="Lipzen A."/>
            <person name="Lundell T."/>
            <person name="Morin E."/>
            <person name="Murat C."/>
            <person name="Sun H."/>
            <person name="Tunlid A."/>
            <person name="Henrissat B."/>
            <person name="Grigoriev I.V."/>
            <person name="Hibbett D.S."/>
            <person name="Martin F."/>
            <person name="Nordberg H.P."/>
            <person name="Cantor M.N."/>
            <person name="Hua S.X."/>
        </authorList>
    </citation>
    <scope>NUCLEOTIDE SEQUENCE [LARGE SCALE GENOMIC DNA]</scope>
    <source>
        <strain evidence="1 2">Foug A</strain>
    </source>
</reference>
<accession>A0A0C3AQP2</accession>
<evidence type="ECO:0000313" key="2">
    <source>
        <dbReference type="Proteomes" id="UP000053989"/>
    </source>
</evidence>
<dbReference type="Proteomes" id="UP000053989">
    <property type="component" value="Unassembled WGS sequence"/>
</dbReference>
<dbReference type="EMBL" id="KN822014">
    <property type="protein sequence ID" value="KIM67262.1"/>
    <property type="molecule type" value="Genomic_DNA"/>
</dbReference>
<name>A0A0C3AQP2_9AGAM</name>
<gene>
    <name evidence="1" type="ORF">SCLCIDRAFT_1210770</name>
</gene>
<organism evidence="1 2">
    <name type="scientific">Scleroderma citrinum Foug A</name>
    <dbReference type="NCBI Taxonomy" id="1036808"/>
    <lineage>
        <taxon>Eukaryota</taxon>
        <taxon>Fungi</taxon>
        <taxon>Dikarya</taxon>
        <taxon>Basidiomycota</taxon>
        <taxon>Agaricomycotina</taxon>
        <taxon>Agaricomycetes</taxon>
        <taxon>Agaricomycetidae</taxon>
        <taxon>Boletales</taxon>
        <taxon>Sclerodermatineae</taxon>
        <taxon>Sclerodermataceae</taxon>
        <taxon>Scleroderma</taxon>
    </lineage>
</organism>
<keyword evidence="2" id="KW-1185">Reference proteome</keyword>
<dbReference type="HOGENOM" id="CLU_2347914_0_0_1"/>
<reference evidence="2" key="2">
    <citation type="submission" date="2015-01" db="EMBL/GenBank/DDBJ databases">
        <title>Evolutionary Origins and Diversification of the Mycorrhizal Mutualists.</title>
        <authorList>
            <consortium name="DOE Joint Genome Institute"/>
            <consortium name="Mycorrhizal Genomics Consortium"/>
            <person name="Kohler A."/>
            <person name="Kuo A."/>
            <person name="Nagy L.G."/>
            <person name="Floudas D."/>
            <person name="Copeland A."/>
            <person name="Barry K.W."/>
            <person name="Cichocki N."/>
            <person name="Veneault-Fourrey C."/>
            <person name="LaButti K."/>
            <person name="Lindquist E.A."/>
            <person name="Lipzen A."/>
            <person name="Lundell T."/>
            <person name="Morin E."/>
            <person name="Murat C."/>
            <person name="Riley R."/>
            <person name="Ohm R."/>
            <person name="Sun H."/>
            <person name="Tunlid A."/>
            <person name="Henrissat B."/>
            <person name="Grigoriev I.V."/>
            <person name="Hibbett D.S."/>
            <person name="Martin F."/>
        </authorList>
    </citation>
    <scope>NUCLEOTIDE SEQUENCE [LARGE SCALE GENOMIC DNA]</scope>
    <source>
        <strain evidence="2">Foug A</strain>
    </source>
</reference>
<dbReference type="InParanoid" id="A0A0C3AQP2"/>
<dbReference type="OrthoDB" id="3245901at2759"/>
<dbReference type="AlphaFoldDB" id="A0A0C3AQP2"/>
<dbReference type="STRING" id="1036808.A0A0C3AQP2"/>
<evidence type="ECO:0000313" key="1">
    <source>
        <dbReference type="EMBL" id="KIM67262.1"/>
    </source>
</evidence>
<sequence>MGAPHRRTIYMASLEAHIDRLHNHLLSFGLYPVPFSRLEPYRGLNSKTAKVRQLRRMFITIFPHELDIQSMVSGLQHDATQSKLKLLELDRSVRPCP</sequence>
<proteinExistence type="predicted"/>
<protein>
    <submittedName>
        <fullName evidence="1">Uncharacterized protein</fullName>
    </submittedName>
</protein>